<keyword evidence="3" id="KW-1185">Reference proteome</keyword>
<keyword evidence="1" id="KW-1133">Transmembrane helix</keyword>
<keyword evidence="1" id="KW-0812">Transmembrane</keyword>
<feature type="transmembrane region" description="Helical" evidence="1">
    <location>
        <begin position="21"/>
        <end position="47"/>
    </location>
</feature>
<organism evidence="2 3">
    <name type="scientific">Glycomyces buryatensis</name>
    <dbReference type="NCBI Taxonomy" id="2570927"/>
    <lineage>
        <taxon>Bacteria</taxon>
        <taxon>Bacillati</taxon>
        <taxon>Actinomycetota</taxon>
        <taxon>Actinomycetes</taxon>
        <taxon>Glycomycetales</taxon>
        <taxon>Glycomycetaceae</taxon>
        <taxon>Glycomyces</taxon>
    </lineage>
</organism>
<feature type="transmembrane region" description="Helical" evidence="1">
    <location>
        <begin position="113"/>
        <end position="131"/>
    </location>
</feature>
<protein>
    <submittedName>
        <fullName evidence="2">Uncharacterized protein</fullName>
    </submittedName>
</protein>
<dbReference type="EMBL" id="STGY01000025">
    <property type="protein sequence ID" value="THV42419.1"/>
    <property type="molecule type" value="Genomic_DNA"/>
</dbReference>
<reference evidence="3" key="1">
    <citation type="submission" date="2019-04" db="EMBL/GenBank/DDBJ databases">
        <title>Nocardioides xinjiangensis sp. nov.</title>
        <authorList>
            <person name="Liu S."/>
        </authorList>
    </citation>
    <scope>NUCLEOTIDE SEQUENCE [LARGE SCALE GENOMIC DNA]</scope>
    <source>
        <strain evidence="3">18</strain>
    </source>
</reference>
<evidence type="ECO:0000256" key="1">
    <source>
        <dbReference type="SAM" id="Phobius"/>
    </source>
</evidence>
<evidence type="ECO:0000313" key="3">
    <source>
        <dbReference type="Proteomes" id="UP000308760"/>
    </source>
</evidence>
<feature type="transmembrane region" description="Helical" evidence="1">
    <location>
        <begin position="152"/>
        <end position="176"/>
    </location>
</feature>
<proteinExistence type="predicted"/>
<comment type="caution">
    <text evidence="2">The sequence shown here is derived from an EMBL/GenBank/DDBJ whole genome shotgun (WGS) entry which is preliminary data.</text>
</comment>
<dbReference type="RefSeq" id="WP_136533851.1">
    <property type="nucleotide sequence ID" value="NZ_STGY01000025.1"/>
</dbReference>
<keyword evidence="1" id="KW-0472">Membrane</keyword>
<feature type="transmembrane region" description="Helical" evidence="1">
    <location>
        <begin position="53"/>
        <end position="76"/>
    </location>
</feature>
<dbReference type="Proteomes" id="UP000308760">
    <property type="component" value="Unassembled WGS sequence"/>
</dbReference>
<gene>
    <name evidence="2" type="ORF">FAB82_07130</name>
</gene>
<reference evidence="2 3" key="2">
    <citation type="submission" date="2019-05" db="EMBL/GenBank/DDBJ databases">
        <title>Glycomyces buryatensis sp. nov.</title>
        <authorList>
            <person name="Nikitina E."/>
        </authorList>
    </citation>
    <scope>NUCLEOTIDE SEQUENCE [LARGE SCALE GENOMIC DNA]</scope>
    <source>
        <strain evidence="2 3">18</strain>
    </source>
</reference>
<sequence>MSLPYFDGPPPGAVFALRILLVVHAIVAICLAANAYLLLLAFTVMVGGTDEEVVQMMIVMAILFLPSLPLNLLAAIHVGQRPARARAFLGLAVFGAVFQTLAGALYVFSTRGIGLLSAALATGLFIAWVVASKRAEVWSAPDESPEHPVRLALLDLGIGIAAIVVAAGIGVGTMLVRFGWPL</sequence>
<evidence type="ECO:0000313" key="2">
    <source>
        <dbReference type="EMBL" id="THV42419.1"/>
    </source>
</evidence>
<name>A0A4S8QLZ4_9ACTN</name>
<feature type="transmembrane region" description="Helical" evidence="1">
    <location>
        <begin position="88"/>
        <end position="107"/>
    </location>
</feature>
<dbReference type="AlphaFoldDB" id="A0A4S8QLZ4"/>
<accession>A0A4S8QLZ4</accession>